<accession>A0ABS2MAQ0</accession>
<evidence type="ECO:0000256" key="1">
    <source>
        <dbReference type="ARBA" id="ARBA00004496"/>
    </source>
</evidence>
<evidence type="ECO:0000256" key="12">
    <source>
        <dbReference type="ARBA" id="ARBA00025401"/>
    </source>
</evidence>
<evidence type="ECO:0000256" key="13">
    <source>
        <dbReference type="HAMAP-Rule" id="MF_00365"/>
    </source>
</evidence>
<comment type="function">
    <text evidence="12 13 14">The RecF protein is involved in DNA metabolism; it is required for DNA replication and normal SOS inducibility. RecF binds preferentially to single-stranded, linear DNA. It also seems to bind ATP.</text>
</comment>
<evidence type="ECO:0000256" key="15">
    <source>
        <dbReference type="SAM" id="MobiDB-lite"/>
    </source>
</evidence>
<feature type="domain" description="RecF/RecN/SMC N-terminal" evidence="16">
    <location>
        <begin position="3"/>
        <end position="374"/>
    </location>
</feature>
<keyword evidence="10 13" id="KW-0234">DNA repair</keyword>
<dbReference type="HAMAP" id="MF_00365">
    <property type="entry name" value="RecF"/>
    <property type="match status" value="1"/>
</dbReference>
<protein>
    <recommendedName>
        <fullName evidence="3 13">DNA replication and repair protein RecF</fullName>
    </recommendedName>
</protein>
<dbReference type="Proteomes" id="UP000732378">
    <property type="component" value="Unassembled WGS sequence"/>
</dbReference>
<evidence type="ECO:0000256" key="6">
    <source>
        <dbReference type="ARBA" id="ARBA00022741"/>
    </source>
</evidence>
<organism evidence="17 18">
    <name type="scientific">Nocardioides salarius</name>
    <dbReference type="NCBI Taxonomy" id="374513"/>
    <lineage>
        <taxon>Bacteria</taxon>
        <taxon>Bacillati</taxon>
        <taxon>Actinomycetota</taxon>
        <taxon>Actinomycetes</taxon>
        <taxon>Propionibacteriales</taxon>
        <taxon>Nocardioidaceae</taxon>
        <taxon>Nocardioides</taxon>
    </lineage>
</organism>
<name>A0ABS2MAQ0_9ACTN</name>
<evidence type="ECO:0000256" key="8">
    <source>
        <dbReference type="ARBA" id="ARBA00022840"/>
    </source>
</evidence>
<evidence type="ECO:0000256" key="7">
    <source>
        <dbReference type="ARBA" id="ARBA00022763"/>
    </source>
</evidence>
<dbReference type="InterPro" id="IPR042174">
    <property type="entry name" value="RecF_2"/>
</dbReference>
<evidence type="ECO:0000256" key="5">
    <source>
        <dbReference type="ARBA" id="ARBA00022705"/>
    </source>
</evidence>
<dbReference type="InterPro" id="IPR001238">
    <property type="entry name" value="DNA-binding_RecF"/>
</dbReference>
<comment type="caution">
    <text evidence="17">The sequence shown here is derived from an EMBL/GenBank/DDBJ whole genome shotgun (WGS) entry which is preliminary data.</text>
</comment>
<keyword evidence="5 13" id="KW-0235">DNA replication</keyword>
<keyword evidence="9 13" id="KW-0238">DNA-binding</keyword>
<keyword evidence="6 13" id="KW-0547">Nucleotide-binding</keyword>
<reference evidence="17 18" key="1">
    <citation type="submission" date="2021-01" db="EMBL/GenBank/DDBJ databases">
        <title>Sequencing the genomes of 1000 actinobacteria strains.</title>
        <authorList>
            <person name="Klenk H.-P."/>
        </authorList>
    </citation>
    <scope>NUCLEOTIDE SEQUENCE [LARGE SCALE GENOMIC DNA]</scope>
    <source>
        <strain evidence="17 18">DSM 18239</strain>
    </source>
</reference>
<gene>
    <name evidence="13" type="primary">recF</name>
    <name evidence="17" type="ORF">JOE61_002059</name>
</gene>
<evidence type="ECO:0000256" key="11">
    <source>
        <dbReference type="ARBA" id="ARBA00023236"/>
    </source>
</evidence>
<evidence type="ECO:0000256" key="4">
    <source>
        <dbReference type="ARBA" id="ARBA00022490"/>
    </source>
</evidence>
<dbReference type="RefSeq" id="WP_193670566.1">
    <property type="nucleotide sequence ID" value="NZ_JACDTV010000015.1"/>
</dbReference>
<feature type="compositionally biased region" description="Gly residues" evidence="15">
    <location>
        <begin position="285"/>
        <end position="299"/>
    </location>
</feature>
<evidence type="ECO:0000256" key="10">
    <source>
        <dbReference type="ARBA" id="ARBA00023204"/>
    </source>
</evidence>
<evidence type="ECO:0000256" key="9">
    <source>
        <dbReference type="ARBA" id="ARBA00023125"/>
    </source>
</evidence>
<keyword evidence="18" id="KW-1185">Reference proteome</keyword>
<dbReference type="PANTHER" id="PTHR32182">
    <property type="entry name" value="DNA REPLICATION AND REPAIR PROTEIN RECF"/>
    <property type="match status" value="1"/>
</dbReference>
<sequence length="398" mass="42744">MHVSHLTLHDFRSYASAEVALEPGATAFIGRNGQGKTNLVEAIDYLSRLSSHRVASDAPLVRAGADQAVVRAAVVRDGRTAVLEVEVNPGRSNRARVNRSPLPRAREIVGLVRTVVFSPEDLVLVKGDPSDRRRFLDDLLVLRAPRLAGVRADYDRVLRQRNSLLKTAGQARRGSSSQEGALATLSVWDDHLTRTGGELLAERIALVDALRPYLARAYQSVARGAGRDDAALEYRPSLELDGARSAGELAAALLAEVERRRGDELDRGVSLVGPHRDDLLLSLGHGAGPDEGPDGGPDGEGSPPRLPVKGYASHGESWSFALALRLASYDLLRDDGDDPILILDDVFAELDTERREQLADLVAGAEQVLVTAAVAADVPKALSGVRYLVGGGEVRREP</sequence>
<dbReference type="EMBL" id="JAFBBZ010000001">
    <property type="protein sequence ID" value="MBM7508245.1"/>
    <property type="molecule type" value="Genomic_DNA"/>
</dbReference>
<dbReference type="InterPro" id="IPR003395">
    <property type="entry name" value="RecF/RecN/SMC_N"/>
</dbReference>
<keyword evidence="8 13" id="KW-0067">ATP-binding</keyword>
<keyword evidence="11 13" id="KW-0742">SOS response</keyword>
<dbReference type="Pfam" id="PF02463">
    <property type="entry name" value="SMC_N"/>
    <property type="match status" value="1"/>
</dbReference>
<comment type="subcellular location">
    <subcellularLocation>
        <location evidence="1 13 14">Cytoplasm</location>
    </subcellularLocation>
</comment>
<evidence type="ECO:0000256" key="14">
    <source>
        <dbReference type="RuleBase" id="RU000578"/>
    </source>
</evidence>
<comment type="similarity">
    <text evidence="2 13 14">Belongs to the RecF family.</text>
</comment>
<keyword evidence="4 13" id="KW-0963">Cytoplasm</keyword>
<evidence type="ECO:0000259" key="16">
    <source>
        <dbReference type="Pfam" id="PF02463"/>
    </source>
</evidence>
<dbReference type="PROSITE" id="PS00617">
    <property type="entry name" value="RECF_1"/>
    <property type="match status" value="1"/>
</dbReference>
<evidence type="ECO:0000313" key="18">
    <source>
        <dbReference type="Proteomes" id="UP000732378"/>
    </source>
</evidence>
<dbReference type="PANTHER" id="PTHR32182:SF0">
    <property type="entry name" value="DNA REPLICATION AND REPAIR PROTEIN RECF"/>
    <property type="match status" value="1"/>
</dbReference>
<feature type="binding site" evidence="13">
    <location>
        <begin position="30"/>
        <end position="37"/>
    </location>
    <ligand>
        <name>ATP</name>
        <dbReference type="ChEBI" id="CHEBI:30616"/>
    </ligand>
</feature>
<proteinExistence type="inferred from homology"/>
<keyword evidence="7 13" id="KW-0227">DNA damage</keyword>
<feature type="region of interest" description="Disordered" evidence="15">
    <location>
        <begin position="282"/>
        <end position="310"/>
    </location>
</feature>
<evidence type="ECO:0000256" key="3">
    <source>
        <dbReference type="ARBA" id="ARBA00020170"/>
    </source>
</evidence>
<dbReference type="Gene3D" id="3.40.50.300">
    <property type="entry name" value="P-loop containing nucleotide triphosphate hydrolases"/>
    <property type="match status" value="1"/>
</dbReference>
<dbReference type="Gene3D" id="1.20.1050.90">
    <property type="entry name" value="RecF/RecN/SMC, N-terminal domain"/>
    <property type="match status" value="1"/>
</dbReference>
<dbReference type="SUPFAM" id="SSF52540">
    <property type="entry name" value="P-loop containing nucleoside triphosphate hydrolases"/>
    <property type="match status" value="1"/>
</dbReference>
<dbReference type="InterPro" id="IPR027417">
    <property type="entry name" value="P-loop_NTPase"/>
</dbReference>
<dbReference type="NCBIfam" id="TIGR00611">
    <property type="entry name" value="recf"/>
    <property type="match status" value="1"/>
</dbReference>
<evidence type="ECO:0000313" key="17">
    <source>
        <dbReference type="EMBL" id="MBM7508245.1"/>
    </source>
</evidence>
<dbReference type="PROSITE" id="PS00618">
    <property type="entry name" value="RECF_2"/>
    <property type="match status" value="1"/>
</dbReference>
<evidence type="ECO:0000256" key="2">
    <source>
        <dbReference type="ARBA" id="ARBA00008016"/>
    </source>
</evidence>
<dbReference type="InterPro" id="IPR018078">
    <property type="entry name" value="DNA-binding_RecF_CS"/>
</dbReference>